<sequence>MQRLATTTSRLATILTNVVLIVVTLACTAYLLPSAFGYERYVITGGSMTGSISKGSIAFEKRVPVEDLQVGDVITYLPPAASGVPNLVTHRIVELGTDDRGASRLRTKGDANPAVDPWTFSLVSTEQPVVQFSVPKVGYLFIALADRQTRILVIGVPAALIALMALVELVKNVGSSMSSRRGEVARTT</sequence>
<evidence type="ECO:0000256" key="3">
    <source>
        <dbReference type="ARBA" id="ARBA00022989"/>
    </source>
</evidence>
<evidence type="ECO:0000256" key="5">
    <source>
        <dbReference type="NCBIfam" id="TIGR02228"/>
    </source>
</evidence>
<feature type="transmembrane region" description="Helical" evidence="6">
    <location>
        <begin position="151"/>
        <end position="170"/>
    </location>
</feature>
<dbReference type="Proteomes" id="UP000321793">
    <property type="component" value="Unassembled WGS sequence"/>
</dbReference>
<gene>
    <name evidence="7" type="ORF">KLO01_07230</name>
</gene>
<dbReference type="InterPro" id="IPR001733">
    <property type="entry name" value="Peptidase_S26B"/>
</dbReference>
<accession>A0A512SXL8</accession>
<evidence type="ECO:0000313" key="8">
    <source>
        <dbReference type="Proteomes" id="UP000321793"/>
    </source>
</evidence>
<feature type="transmembrane region" description="Helical" evidence="6">
    <location>
        <begin position="12"/>
        <end position="32"/>
    </location>
</feature>
<keyword evidence="4 6" id="KW-0472">Membrane</keyword>
<dbReference type="EMBL" id="BKBA01000003">
    <property type="protein sequence ID" value="GEQ12676.1"/>
    <property type="molecule type" value="Genomic_DNA"/>
</dbReference>
<dbReference type="InterPro" id="IPR036286">
    <property type="entry name" value="LexA/Signal_pep-like_sf"/>
</dbReference>
<dbReference type="GO" id="GO:0006465">
    <property type="term" value="P:signal peptide processing"/>
    <property type="evidence" value="ECO:0007669"/>
    <property type="project" value="UniProtKB-UniRule"/>
</dbReference>
<dbReference type="NCBIfam" id="TIGR02228">
    <property type="entry name" value="sigpep_I_arch"/>
    <property type="match status" value="1"/>
</dbReference>
<protein>
    <recommendedName>
        <fullName evidence="5">Signal peptidase I</fullName>
        <ecNumber evidence="5">3.4.21.89</ecNumber>
    </recommendedName>
</protein>
<dbReference type="OrthoDB" id="4315104at2"/>
<evidence type="ECO:0000256" key="6">
    <source>
        <dbReference type="SAM" id="Phobius"/>
    </source>
</evidence>
<dbReference type="GO" id="GO:0016020">
    <property type="term" value="C:membrane"/>
    <property type="evidence" value="ECO:0007669"/>
    <property type="project" value="UniProtKB-SubCell"/>
</dbReference>
<proteinExistence type="predicted"/>
<dbReference type="CDD" id="cd06530">
    <property type="entry name" value="S26_SPase_I"/>
    <property type="match status" value="1"/>
</dbReference>
<dbReference type="AlphaFoldDB" id="A0A512SXL8"/>
<evidence type="ECO:0000256" key="1">
    <source>
        <dbReference type="ARBA" id="ARBA00004370"/>
    </source>
</evidence>
<name>A0A512SXL8_9MICO</name>
<keyword evidence="8" id="KW-1185">Reference proteome</keyword>
<keyword evidence="3 6" id="KW-1133">Transmembrane helix</keyword>
<evidence type="ECO:0000256" key="4">
    <source>
        <dbReference type="ARBA" id="ARBA00023136"/>
    </source>
</evidence>
<keyword evidence="2 6" id="KW-0812">Transmembrane</keyword>
<evidence type="ECO:0000256" key="2">
    <source>
        <dbReference type="ARBA" id="ARBA00022692"/>
    </source>
</evidence>
<dbReference type="PROSITE" id="PS51257">
    <property type="entry name" value="PROKAR_LIPOPROTEIN"/>
    <property type="match status" value="1"/>
</dbReference>
<dbReference type="InterPro" id="IPR019533">
    <property type="entry name" value="Peptidase_S26"/>
</dbReference>
<dbReference type="RefSeq" id="WP_147062168.1">
    <property type="nucleotide sequence ID" value="NZ_BAABDN010000001.1"/>
</dbReference>
<dbReference type="GO" id="GO:0009003">
    <property type="term" value="F:signal peptidase activity"/>
    <property type="evidence" value="ECO:0007669"/>
    <property type="project" value="UniProtKB-EC"/>
</dbReference>
<comment type="subcellular location">
    <subcellularLocation>
        <location evidence="1">Membrane</location>
    </subcellularLocation>
</comment>
<organism evidence="7 8">
    <name type="scientific">Knoellia locipacati</name>
    <dbReference type="NCBI Taxonomy" id="882824"/>
    <lineage>
        <taxon>Bacteria</taxon>
        <taxon>Bacillati</taxon>
        <taxon>Actinomycetota</taxon>
        <taxon>Actinomycetes</taxon>
        <taxon>Micrococcales</taxon>
        <taxon>Intrasporangiaceae</taxon>
        <taxon>Knoellia</taxon>
    </lineage>
</organism>
<evidence type="ECO:0000313" key="7">
    <source>
        <dbReference type="EMBL" id="GEQ12676.1"/>
    </source>
</evidence>
<comment type="caution">
    <text evidence="7">The sequence shown here is derived from an EMBL/GenBank/DDBJ whole genome shotgun (WGS) entry which is preliminary data.</text>
</comment>
<reference evidence="7 8" key="1">
    <citation type="submission" date="2019-07" db="EMBL/GenBank/DDBJ databases">
        <title>Whole genome shotgun sequence of Knoellia locipacati NBRC 109775.</title>
        <authorList>
            <person name="Hosoyama A."/>
            <person name="Uohara A."/>
            <person name="Ohji S."/>
            <person name="Ichikawa N."/>
        </authorList>
    </citation>
    <scope>NUCLEOTIDE SEQUENCE [LARGE SCALE GENOMIC DNA]</scope>
    <source>
        <strain evidence="7 8">NBRC 109775</strain>
    </source>
</reference>
<dbReference type="EC" id="3.4.21.89" evidence="5"/>
<dbReference type="SUPFAM" id="SSF51306">
    <property type="entry name" value="LexA/Signal peptidase"/>
    <property type="match status" value="1"/>
</dbReference>
<dbReference type="GO" id="GO:0004252">
    <property type="term" value="F:serine-type endopeptidase activity"/>
    <property type="evidence" value="ECO:0007669"/>
    <property type="project" value="UniProtKB-UniRule"/>
</dbReference>